<evidence type="ECO:0000313" key="4">
    <source>
        <dbReference type="Proteomes" id="UP000704762"/>
    </source>
</evidence>
<protein>
    <recommendedName>
        <fullName evidence="2">PKD domain-containing protein</fullName>
    </recommendedName>
</protein>
<evidence type="ECO:0000313" key="3">
    <source>
        <dbReference type="EMBL" id="MBM7798047.1"/>
    </source>
</evidence>
<organism evidence="3 4">
    <name type="scientific">Microlunatus panaciterrae</name>
    <dbReference type="NCBI Taxonomy" id="400768"/>
    <lineage>
        <taxon>Bacteria</taxon>
        <taxon>Bacillati</taxon>
        <taxon>Actinomycetota</taxon>
        <taxon>Actinomycetes</taxon>
        <taxon>Propionibacteriales</taxon>
        <taxon>Propionibacteriaceae</taxon>
        <taxon>Microlunatus</taxon>
    </lineage>
</organism>
<dbReference type="Proteomes" id="UP000704762">
    <property type="component" value="Unassembled WGS sequence"/>
</dbReference>
<dbReference type="InterPro" id="IPR000601">
    <property type="entry name" value="PKD_dom"/>
</dbReference>
<dbReference type="InterPro" id="IPR035986">
    <property type="entry name" value="PKD_dom_sf"/>
</dbReference>
<feature type="compositionally biased region" description="Basic and acidic residues" evidence="1">
    <location>
        <begin position="1"/>
        <end position="13"/>
    </location>
</feature>
<evidence type="ECO:0000259" key="2">
    <source>
        <dbReference type="PROSITE" id="PS50093"/>
    </source>
</evidence>
<feature type="domain" description="PKD" evidence="2">
    <location>
        <begin position="148"/>
        <end position="194"/>
    </location>
</feature>
<accession>A0ABS2RGF0</accession>
<dbReference type="SUPFAM" id="SSF49299">
    <property type="entry name" value="PKD domain"/>
    <property type="match status" value="1"/>
</dbReference>
<feature type="region of interest" description="Disordered" evidence="1">
    <location>
        <begin position="1"/>
        <end position="36"/>
    </location>
</feature>
<dbReference type="PROSITE" id="PS50093">
    <property type="entry name" value="PKD"/>
    <property type="match status" value="1"/>
</dbReference>
<sequence>MKGGHEGTERGGDSEQGEAVGSYQPPPLPCSPQQDLKTPNCLWRDENGKYWTYVGGDIDFQAYDGKPPANAPPTLSPAQAAQIAAARLKMHPVGVGLGPDPSLNSYEMIPVGFPIWLWAEGGDTATKSSTASVAGITVALTAHLTGITWDMGDGHRFTCGVGTPYVRGALPPATPSPDCGHTYTKMGHYTITATTRWAIDWRAGTQSGTIPFAMSQTREIPIGELQVLVR</sequence>
<name>A0ABS2RGF0_9ACTN</name>
<keyword evidence="4" id="KW-1185">Reference proteome</keyword>
<evidence type="ECO:0000256" key="1">
    <source>
        <dbReference type="SAM" id="MobiDB-lite"/>
    </source>
</evidence>
<comment type="caution">
    <text evidence="3">The sequence shown here is derived from an EMBL/GenBank/DDBJ whole genome shotgun (WGS) entry which is preliminary data.</text>
</comment>
<proteinExistence type="predicted"/>
<dbReference type="EMBL" id="JAFBCF010000001">
    <property type="protein sequence ID" value="MBM7798047.1"/>
    <property type="molecule type" value="Genomic_DNA"/>
</dbReference>
<gene>
    <name evidence="3" type="ORF">JOE57_000968</name>
</gene>
<reference evidence="3 4" key="1">
    <citation type="submission" date="2021-01" db="EMBL/GenBank/DDBJ databases">
        <title>Sequencing the genomes of 1000 actinobacteria strains.</title>
        <authorList>
            <person name="Klenk H.-P."/>
        </authorList>
    </citation>
    <scope>NUCLEOTIDE SEQUENCE [LARGE SCALE GENOMIC DNA]</scope>
    <source>
        <strain evidence="3 4">DSM 18662</strain>
    </source>
</reference>